<dbReference type="PANTHER" id="PTHR30290">
    <property type="entry name" value="PERIPLASMIC BINDING COMPONENT OF ABC TRANSPORTER"/>
    <property type="match status" value="1"/>
</dbReference>
<dbReference type="GO" id="GO:0043190">
    <property type="term" value="C:ATP-binding cassette (ABC) transporter complex"/>
    <property type="evidence" value="ECO:0007669"/>
    <property type="project" value="InterPro"/>
</dbReference>
<name>A0A5N0TI20_9MICO</name>
<reference evidence="5" key="1">
    <citation type="submission" date="2019-09" db="EMBL/GenBank/DDBJ databases">
        <title>Mumia zhuanghuii sp. nov. isolated from the intestinal contents of plateau pika (Ochotona curzoniae) in the Qinghai-Tibet plateau of China.</title>
        <authorList>
            <person name="Tian Z."/>
        </authorList>
    </citation>
    <scope>NUCLEOTIDE SEQUENCE [LARGE SCALE GENOMIC DNA]</scope>
    <source>
        <strain evidence="5">L-033</strain>
    </source>
</reference>
<dbReference type="InterPro" id="IPR030678">
    <property type="entry name" value="Peptide/Ni-bd"/>
</dbReference>
<dbReference type="Proteomes" id="UP000326838">
    <property type="component" value="Unassembled WGS sequence"/>
</dbReference>
<evidence type="ECO:0000259" key="3">
    <source>
        <dbReference type="Pfam" id="PF00496"/>
    </source>
</evidence>
<dbReference type="GO" id="GO:0042597">
    <property type="term" value="C:periplasmic space"/>
    <property type="evidence" value="ECO:0007669"/>
    <property type="project" value="UniProtKB-ARBA"/>
</dbReference>
<dbReference type="InterPro" id="IPR039424">
    <property type="entry name" value="SBP_5"/>
</dbReference>
<dbReference type="SUPFAM" id="SSF53850">
    <property type="entry name" value="Periplasmic binding protein-like II"/>
    <property type="match status" value="1"/>
</dbReference>
<feature type="compositionally biased region" description="Basic and acidic residues" evidence="1">
    <location>
        <begin position="453"/>
        <end position="467"/>
    </location>
</feature>
<feature type="compositionally biased region" description="Basic and acidic residues" evidence="1">
    <location>
        <begin position="1"/>
        <end position="25"/>
    </location>
</feature>
<dbReference type="Gene3D" id="3.40.190.10">
    <property type="entry name" value="Periplasmic binding protein-like II"/>
    <property type="match status" value="1"/>
</dbReference>
<dbReference type="PANTHER" id="PTHR30290:SF65">
    <property type="entry name" value="MONOACYL PHOSPHATIDYLINOSITOL TETRAMANNOSIDE-BINDING PROTEIN LPQW-RELATED"/>
    <property type="match status" value="1"/>
</dbReference>
<proteinExistence type="predicted"/>
<dbReference type="AlphaFoldDB" id="A0A5N0TI20"/>
<dbReference type="PIRSF" id="PIRSF002741">
    <property type="entry name" value="MppA"/>
    <property type="match status" value="1"/>
</dbReference>
<dbReference type="EMBL" id="VYUY01000006">
    <property type="protein sequence ID" value="KAA9134763.1"/>
    <property type="molecule type" value="Genomic_DNA"/>
</dbReference>
<protein>
    <recommendedName>
        <fullName evidence="3">Solute-binding protein family 5 domain-containing protein</fullName>
    </recommendedName>
</protein>
<accession>A0A5N0TI20</accession>
<dbReference type="Pfam" id="PF00496">
    <property type="entry name" value="SBP_bac_5"/>
    <property type="match status" value="1"/>
</dbReference>
<feature type="region of interest" description="Disordered" evidence="1">
    <location>
        <begin position="422"/>
        <end position="467"/>
    </location>
</feature>
<dbReference type="GO" id="GO:1904680">
    <property type="term" value="F:peptide transmembrane transporter activity"/>
    <property type="evidence" value="ECO:0007669"/>
    <property type="project" value="TreeGrafter"/>
</dbReference>
<dbReference type="InterPro" id="IPR000914">
    <property type="entry name" value="SBP_5_dom"/>
</dbReference>
<comment type="caution">
    <text evidence="4">The sequence shown here is derived from an EMBL/GenBank/DDBJ whole genome shotgun (WGS) entry which is preliminary data.</text>
</comment>
<feature type="transmembrane region" description="Helical" evidence="2">
    <location>
        <begin position="37"/>
        <end position="56"/>
    </location>
</feature>
<dbReference type="GO" id="GO:0015833">
    <property type="term" value="P:peptide transport"/>
    <property type="evidence" value="ECO:0007669"/>
    <property type="project" value="TreeGrafter"/>
</dbReference>
<organism evidence="4 5">
    <name type="scientific">Microbacterium caowuchunii</name>
    <dbReference type="NCBI Taxonomy" id="2614638"/>
    <lineage>
        <taxon>Bacteria</taxon>
        <taxon>Bacillati</taxon>
        <taxon>Actinomycetota</taxon>
        <taxon>Actinomycetes</taxon>
        <taxon>Micrococcales</taxon>
        <taxon>Microbacteriaceae</taxon>
        <taxon>Microbacterium</taxon>
    </lineage>
</organism>
<feature type="domain" description="Solute-binding protein family 5" evidence="3">
    <location>
        <begin position="128"/>
        <end position="554"/>
    </location>
</feature>
<keyword evidence="2" id="KW-1133">Transmembrane helix</keyword>
<dbReference type="Gene3D" id="3.10.105.10">
    <property type="entry name" value="Dipeptide-binding Protein, Domain 3"/>
    <property type="match status" value="1"/>
</dbReference>
<evidence type="ECO:0000313" key="4">
    <source>
        <dbReference type="EMBL" id="KAA9134763.1"/>
    </source>
</evidence>
<feature type="region of interest" description="Disordered" evidence="1">
    <location>
        <begin position="1"/>
        <end position="27"/>
    </location>
</feature>
<sequence length="667" mass="69078">MGRPSGTRDRSGGAHRVSEAFRTEGGRSGYRGGRMRVRTRAAAILLAATLAVGLAACVPEHVDRVVPGTKLTIAQTAPVTSLNPAVLGQDTAADAGLAALTGAGFWRQDAGGERIAQPEFGRVHVDGEDPLTLTYTINRDVRWSDGVPVDAADLFLAWAAGTTHRTGGGTDADGLPRTRWGTGAGAGWGLDLVSRVPRISADRRSITLVFDSPVADAETLFDVPAVPAHGVTMLGRPGDAEGPEAAKSAFIAAVQDGDLDWLAPVSRAFREDYALDGDLTETARVTNGPYVIDDIDEEGTEVTLRVNTDFAWGPSPVAERLTVRAVPDPRERVRAVVSGEVDIAASAATEELVAIAAWAGGHSVVVGTALEHIDLQTAGGGVFDPATYGGDVATAQAVREAFLVTVPRAALLAELVAPLAPDAEPRDSAVRAPSPVAPDAGEDADDTTGAASDRAEPADPSRTGKPDIDRAVRLLADAKVVDPVVRILVPADDPRRAAAAETIADSAAEAGITVAVVVRSEWTTVLTDRPEDYDAAVFAWDADPSAPIALAAGFHTAAAQNAYGWSDDRVDALVSALGAERDETRRAELLAELDAAVADQAWTVPLFDLPVLTVWSDAVEGVAASSTADAVLRGYPAWSPAGGAGAAPARAADGTGYPGRWDSVSGR</sequence>
<keyword evidence="2" id="KW-0812">Transmembrane</keyword>
<gene>
    <name evidence="4" type="ORF">F6B40_03395</name>
</gene>
<evidence type="ECO:0000313" key="5">
    <source>
        <dbReference type="Proteomes" id="UP000326838"/>
    </source>
</evidence>
<feature type="region of interest" description="Disordered" evidence="1">
    <location>
        <begin position="641"/>
        <end position="667"/>
    </location>
</feature>
<feature type="compositionally biased region" description="Low complexity" evidence="1">
    <location>
        <begin position="641"/>
        <end position="655"/>
    </location>
</feature>
<keyword evidence="2" id="KW-0472">Membrane</keyword>
<evidence type="ECO:0000256" key="2">
    <source>
        <dbReference type="SAM" id="Phobius"/>
    </source>
</evidence>
<keyword evidence="5" id="KW-1185">Reference proteome</keyword>
<evidence type="ECO:0000256" key="1">
    <source>
        <dbReference type="SAM" id="MobiDB-lite"/>
    </source>
</evidence>